<protein>
    <recommendedName>
        <fullName evidence="4">Fungal N-terminal domain-containing protein</fullName>
    </recommendedName>
</protein>
<evidence type="ECO:0000256" key="1">
    <source>
        <dbReference type="SAM" id="MobiDB-lite"/>
    </source>
</evidence>
<dbReference type="AlphaFoldDB" id="A0A395N443"/>
<organism evidence="2 3">
    <name type="scientific">Fusarium flagelliforme</name>
    <dbReference type="NCBI Taxonomy" id="2675880"/>
    <lineage>
        <taxon>Eukaryota</taxon>
        <taxon>Fungi</taxon>
        <taxon>Dikarya</taxon>
        <taxon>Ascomycota</taxon>
        <taxon>Pezizomycotina</taxon>
        <taxon>Sordariomycetes</taxon>
        <taxon>Hypocreomycetidae</taxon>
        <taxon>Hypocreales</taxon>
        <taxon>Nectriaceae</taxon>
        <taxon>Fusarium</taxon>
        <taxon>Fusarium incarnatum-equiseti species complex</taxon>
    </lineage>
</organism>
<comment type="caution">
    <text evidence="2">The sequence shown here is derived from an EMBL/GenBank/DDBJ whole genome shotgun (WGS) entry which is preliminary data.</text>
</comment>
<feature type="compositionally biased region" description="Basic and acidic residues" evidence="1">
    <location>
        <begin position="332"/>
        <end position="344"/>
    </location>
</feature>
<reference evidence="2 3" key="1">
    <citation type="journal article" date="2018" name="PLoS Pathog.">
        <title>Evolution of structural diversity of trichothecenes, a family of toxins produced by plant pathogenic and entomopathogenic fungi.</title>
        <authorList>
            <person name="Proctor R.H."/>
            <person name="McCormick S.P."/>
            <person name="Kim H.S."/>
            <person name="Cardoza R.E."/>
            <person name="Stanley A.M."/>
            <person name="Lindo L."/>
            <person name="Kelly A."/>
            <person name="Brown D.W."/>
            <person name="Lee T."/>
            <person name="Vaughan M.M."/>
            <person name="Alexander N.J."/>
            <person name="Busman M."/>
            <person name="Gutierrez S."/>
        </authorList>
    </citation>
    <scope>NUCLEOTIDE SEQUENCE [LARGE SCALE GENOMIC DNA]</scope>
    <source>
        <strain evidence="2 3">NRRL 13405</strain>
    </source>
</reference>
<dbReference type="EMBL" id="PXXK01000021">
    <property type="protein sequence ID" value="RFN54690.1"/>
    <property type="molecule type" value="Genomic_DNA"/>
</dbReference>
<sequence>MAEIIGVAASATQLGMVCFSLIDILKKIKGGASTLKGYHEQLQELQSLSTCISQNPLLQTPEIGFQTTALLSLIDNNCITSLLKKGRFLRTWGLFYREQDLLDIFATLERQKSTLSLAIEEIQSKTLYQIQTDIRNMAEKKAVGDSTVLCHDETEPKMPYQSERLQNTSVTDWTSSTGTQCIPRTTDVGPLNDIVSHLAPHLALSISNMGSSANANRTADTGSSDKGGGTWTGCKAGPGFNQEDGCRYIMDGKLSQELAKNSSIRCTFENSVKSGKGDQRNGHHFTFFGDTTGATIPNTNGDRWLNPQIKASESQEPQTEILGTQHNGHVIKHIDAPDQDVKRE</sequence>
<evidence type="ECO:0000313" key="2">
    <source>
        <dbReference type="EMBL" id="RFN54690.1"/>
    </source>
</evidence>
<evidence type="ECO:0008006" key="4">
    <source>
        <dbReference type="Google" id="ProtNLM"/>
    </source>
</evidence>
<feature type="region of interest" description="Disordered" evidence="1">
    <location>
        <begin position="314"/>
        <end position="344"/>
    </location>
</feature>
<evidence type="ECO:0000313" key="3">
    <source>
        <dbReference type="Proteomes" id="UP000265631"/>
    </source>
</evidence>
<feature type="compositionally biased region" description="Polar residues" evidence="1">
    <location>
        <begin position="212"/>
        <end position="224"/>
    </location>
</feature>
<gene>
    <name evidence="2" type="ORF">FIE12Z_1035</name>
</gene>
<feature type="compositionally biased region" description="Polar residues" evidence="1">
    <location>
        <begin position="314"/>
        <end position="327"/>
    </location>
</feature>
<proteinExistence type="predicted"/>
<dbReference type="Proteomes" id="UP000265631">
    <property type="component" value="Unassembled WGS sequence"/>
</dbReference>
<name>A0A395N443_9HYPO</name>
<accession>A0A395N443</accession>
<feature type="region of interest" description="Disordered" evidence="1">
    <location>
        <begin position="212"/>
        <end position="231"/>
    </location>
</feature>
<keyword evidence="3" id="KW-1185">Reference proteome</keyword>